<dbReference type="Pfam" id="PF00383">
    <property type="entry name" value="dCMP_cyt_deam_1"/>
    <property type="match status" value="1"/>
</dbReference>
<evidence type="ECO:0000256" key="5">
    <source>
        <dbReference type="ARBA" id="ARBA00022801"/>
    </source>
</evidence>
<keyword evidence="5" id="KW-0378">Hydrolase</keyword>
<keyword evidence="6" id="KW-0862">Zinc</keyword>
<comment type="caution">
    <text evidence="11">The sequence shown here is derived from an EMBL/GenBank/DDBJ whole genome shotgun (WGS) entry which is preliminary data.</text>
</comment>
<dbReference type="PANTHER" id="PTHR11086:SF18">
    <property type="entry name" value="DEOXYCYTIDYLATE DEAMINASE"/>
    <property type="match status" value="1"/>
</dbReference>
<dbReference type="PROSITE" id="PS00903">
    <property type="entry name" value="CYT_DCMP_DEAMINASES_1"/>
    <property type="match status" value="1"/>
</dbReference>
<evidence type="ECO:0000259" key="10">
    <source>
        <dbReference type="PROSITE" id="PS51747"/>
    </source>
</evidence>
<dbReference type="Gene3D" id="3.40.140.10">
    <property type="entry name" value="Cytidine Deaminase, domain 2"/>
    <property type="match status" value="1"/>
</dbReference>
<evidence type="ECO:0000313" key="12">
    <source>
        <dbReference type="Proteomes" id="UP000747399"/>
    </source>
</evidence>
<organism evidence="11 12">
    <name type="scientific">Volvox africanus</name>
    <dbReference type="NCBI Taxonomy" id="51714"/>
    <lineage>
        <taxon>Eukaryota</taxon>
        <taxon>Viridiplantae</taxon>
        <taxon>Chlorophyta</taxon>
        <taxon>core chlorophytes</taxon>
        <taxon>Chlorophyceae</taxon>
        <taxon>CS clade</taxon>
        <taxon>Chlamydomonadales</taxon>
        <taxon>Volvocaceae</taxon>
        <taxon>Volvox</taxon>
    </lineage>
</organism>
<dbReference type="InterPro" id="IPR016193">
    <property type="entry name" value="Cytidine_deaminase-like"/>
</dbReference>
<evidence type="ECO:0000256" key="2">
    <source>
        <dbReference type="ARBA" id="ARBA00006576"/>
    </source>
</evidence>
<dbReference type="GO" id="GO:0008270">
    <property type="term" value="F:zinc ion binding"/>
    <property type="evidence" value="ECO:0007669"/>
    <property type="project" value="InterPro"/>
</dbReference>
<dbReference type="GO" id="GO:0009165">
    <property type="term" value="P:nucleotide biosynthetic process"/>
    <property type="evidence" value="ECO:0007669"/>
    <property type="project" value="UniProtKB-KW"/>
</dbReference>
<dbReference type="Proteomes" id="UP000747399">
    <property type="component" value="Unassembled WGS sequence"/>
</dbReference>
<dbReference type="PROSITE" id="PS51747">
    <property type="entry name" value="CYT_DCMP_DEAMINASES_2"/>
    <property type="match status" value="1"/>
</dbReference>
<dbReference type="InterPro" id="IPR015517">
    <property type="entry name" value="dCMP_deaminase-rel"/>
</dbReference>
<dbReference type="InterPro" id="IPR002125">
    <property type="entry name" value="CMP_dCMP_dom"/>
</dbReference>
<accession>A0A8J4BFB7</accession>
<evidence type="ECO:0000256" key="3">
    <source>
        <dbReference type="ARBA" id="ARBA00022723"/>
    </source>
</evidence>
<proteinExistence type="inferred from homology"/>
<name>A0A8J4BFB7_9CHLO</name>
<sequence>MAASQTPLLSPELSDKHWVPVLVVGALSGAVAGAVAAYISLRPRQAPQVNQHAPSPTITNIQSDPGQNQAGRVDRRCKEQRKPPGSQVDIPCIERVYEGSNAPDVAHETPVRPRSGKRMRSDELSAVVLSSDELNAAMLSSGDGGATIVKLTEQTGVKDVSKKVDSTSHVIVGANGGGGESEALDPLRSPLQAFGRRDPTDPAPRSGSLSWDDYFMALAFLSAERSKDPNKQVGAVIVNCDNVILGIGYNGFPRGCCDSDLPWAKEARSPEGGLNPLATKYPYVVHAEANALLNKNAASVAGARIYVTMFPCNECAKLLIQAGVREVVYHEDKVLHLEDDSMGGTWLETRKEDVAGAIGSRVDETGGDGGVVPPPSAGQQQRARHLRAQQAHQLWRVEGDTPSAGRDAVLGGGKEGGATTPSIVLTPCMPLYGDDGDEELDEWSAVHQEEEEDQVREPAPGSAGSASLASLASAASPATTVAAVAGSPPTCLTVPESPRKTPIPPHHHEPRTIAAAASAAVATAVVSLDGGSTDADGAPWSGFWSHPRNVAGGAAVTRGTVSQPIVSSPSPSSAQILSSWARAPPPEASEPVSHVAQGTATAAQNACSPGGRDVIGREATAGAGDVCYLASLRLLRMAGVKLRQHTLQKVISIPGPAARSSGIVAAH</sequence>
<dbReference type="EC" id="3.5.4.12" evidence="7"/>
<evidence type="ECO:0000256" key="4">
    <source>
        <dbReference type="ARBA" id="ARBA00022727"/>
    </source>
</evidence>
<evidence type="ECO:0000256" key="1">
    <source>
        <dbReference type="ARBA" id="ARBA00001947"/>
    </source>
</evidence>
<keyword evidence="4" id="KW-0545">Nucleotide biosynthesis</keyword>
<comment type="cofactor">
    <cofactor evidence="1">
        <name>Zn(2+)</name>
        <dbReference type="ChEBI" id="CHEBI:29105"/>
    </cofactor>
</comment>
<keyword evidence="3" id="KW-0479">Metal-binding</keyword>
<evidence type="ECO:0000256" key="9">
    <source>
        <dbReference type="SAM" id="MobiDB-lite"/>
    </source>
</evidence>
<feature type="compositionally biased region" description="Low complexity" evidence="9">
    <location>
        <begin position="458"/>
        <end position="470"/>
    </location>
</feature>
<dbReference type="SUPFAM" id="SSF53927">
    <property type="entry name" value="Cytidine deaminase-like"/>
    <property type="match status" value="1"/>
</dbReference>
<comment type="similarity">
    <text evidence="2">Belongs to the cytidine and deoxycytidylate deaminase family.</text>
</comment>
<evidence type="ECO:0000256" key="6">
    <source>
        <dbReference type="ARBA" id="ARBA00022833"/>
    </source>
</evidence>
<dbReference type="GO" id="GO:0004132">
    <property type="term" value="F:dCMP deaminase activity"/>
    <property type="evidence" value="ECO:0007669"/>
    <property type="project" value="UniProtKB-EC"/>
</dbReference>
<keyword evidence="12" id="KW-1185">Reference proteome</keyword>
<feature type="domain" description="CMP/dCMP-type deaminase" evidence="10">
    <location>
        <begin position="210"/>
        <end position="348"/>
    </location>
</feature>
<dbReference type="EMBL" id="BNCO01000028">
    <property type="protein sequence ID" value="GIL57628.1"/>
    <property type="molecule type" value="Genomic_DNA"/>
</dbReference>
<dbReference type="AlphaFoldDB" id="A0A8J4BFB7"/>
<dbReference type="CDD" id="cd01286">
    <property type="entry name" value="deoxycytidylate_deaminase"/>
    <property type="match status" value="1"/>
</dbReference>
<dbReference type="FunFam" id="3.40.140.10:FF:000021">
    <property type="entry name" value="Deoxycytidylate deaminase"/>
    <property type="match status" value="1"/>
</dbReference>
<dbReference type="InterPro" id="IPR016192">
    <property type="entry name" value="APOBEC/CMP_deaminase_Zn-bd"/>
</dbReference>
<feature type="region of interest" description="Disordered" evidence="9">
    <location>
        <begin position="47"/>
        <end position="87"/>
    </location>
</feature>
<protein>
    <recommendedName>
        <fullName evidence="8">dCMP deaminase</fullName>
        <ecNumber evidence="7">3.5.4.12</ecNumber>
    </recommendedName>
    <alternativeName>
        <fullName evidence="8">dCMP deaminase</fullName>
    </alternativeName>
</protein>
<reference evidence="11" key="1">
    <citation type="journal article" date="2021" name="Proc. Natl. Acad. Sci. U.S.A.">
        <title>Three genomes in the algal genus Volvox reveal the fate of a haploid sex-determining region after a transition to homothallism.</title>
        <authorList>
            <person name="Yamamoto K."/>
            <person name="Hamaji T."/>
            <person name="Kawai-Toyooka H."/>
            <person name="Matsuzaki R."/>
            <person name="Takahashi F."/>
            <person name="Nishimura Y."/>
            <person name="Kawachi M."/>
            <person name="Noguchi H."/>
            <person name="Minakuchi Y."/>
            <person name="Umen J.G."/>
            <person name="Toyoda A."/>
            <person name="Nozaki H."/>
        </authorList>
    </citation>
    <scope>NUCLEOTIDE SEQUENCE</scope>
    <source>
        <strain evidence="11">NIES-3780</strain>
    </source>
</reference>
<gene>
    <name evidence="11" type="ORF">Vafri_12820</name>
</gene>
<dbReference type="InterPro" id="IPR035105">
    <property type="entry name" value="Deoxycytidylate_deaminase_dom"/>
</dbReference>
<feature type="compositionally biased region" description="Basic and acidic residues" evidence="9">
    <location>
        <begin position="72"/>
        <end position="82"/>
    </location>
</feature>
<feature type="region of interest" description="Disordered" evidence="9">
    <location>
        <begin position="445"/>
        <end position="470"/>
    </location>
</feature>
<evidence type="ECO:0000313" key="11">
    <source>
        <dbReference type="EMBL" id="GIL57628.1"/>
    </source>
</evidence>
<dbReference type="GO" id="GO:0005737">
    <property type="term" value="C:cytoplasm"/>
    <property type="evidence" value="ECO:0007669"/>
    <property type="project" value="TreeGrafter"/>
</dbReference>
<feature type="compositionally biased region" description="Polar residues" evidence="9">
    <location>
        <begin position="47"/>
        <end position="70"/>
    </location>
</feature>
<evidence type="ECO:0000256" key="8">
    <source>
        <dbReference type="ARBA" id="ARBA00041763"/>
    </source>
</evidence>
<evidence type="ECO:0000256" key="7">
    <source>
        <dbReference type="ARBA" id="ARBA00038938"/>
    </source>
</evidence>
<dbReference type="PANTHER" id="PTHR11086">
    <property type="entry name" value="DEOXYCYTIDYLATE DEAMINASE-RELATED"/>
    <property type="match status" value="1"/>
</dbReference>